<dbReference type="AlphaFoldDB" id="Q7U8H0"/>
<feature type="active site" description="Proton donor" evidence="1">
    <location>
        <position position="138"/>
    </location>
</feature>
<dbReference type="PANTHER" id="PTHR21047">
    <property type="entry name" value="DTDP-6-DEOXY-D-GLUCOSE-3,5 EPIMERASE"/>
    <property type="match status" value="1"/>
</dbReference>
<sequence length="195" mass="21548">MQVEQMQSPQGATIEGPLLISPQAFGDERGWFFESWNQRRFDEAVGEAVVFSQDNHSRSVQGVLRGLHYQLEPEPQAKLVRASVGKIFDVAVDIRQGSATFGQWVGAQLSAENKQQLWVPEGFAHGFLTLSAVAEVQYKARGFWNKSCERAIRWDDASINIRWPLDLLGGAEVSLSGKDAEAPTLDQAKAAGDVF</sequence>
<dbReference type="GO" id="GO:0000271">
    <property type="term" value="P:polysaccharide biosynthetic process"/>
    <property type="evidence" value="ECO:0007669"/>
    <property type="project" value="TreeGrafter"/>
</dbReference>
<dbReference type="SUPFAM" id="SSF51182">
    <property type="entry name" value="RmlC-like cupins"/>
    <property type="match status" value="1"/>
</dbReference>
<dbReference type="Proteomes" id="UP000001422">
    <property type="component" value="Chromosome"/>
</dbReference>
<comment type="subunit">
    <text evidence="3">Homodimer.</text>
</comment>
<keyword evidence="5" id="KW-1185">Reference proteome</keyword>
<dbReference type="HOGENOM" id="CLU_090940_1_1_3"/>
<dbReference type="GO" id="GO:0008830">
    <property type="term" value="F:dTDP-4-dehydrorhamnose 3,5-epimerase activity"/>
    <property type="evidence" value="ECO:0007669"/>
    <property type="project" value="UniProtKB-UniRule"/>
</dbReference>
<evidence type="ECO:0000256" key="1">
    <source>
        <dbReference type="PIRSR" id="PIRSR600888-1"/>
    </source>
</evidence>
<name>Q7U8H0_PARMW</name>
<evidence type="ECO:0000313" key="5">
    <source>
        <dbReference type="Proteomes" id="UP000001422"/>
    </source>
</evidence>
<dbReference type="GO" id="GO:0005829">
    <property type="term" value="C:cytosol"/>
    <property type="evidence" value="ECO:0007669"/>
    <property type="project" value="TreeGrafter"/>
</dbReference>
<gene>
    <name evidence="4" type="primary">rfbC</name>
    <name evidence="4" type="ordered locus">SYNW0648</name>
</gene>
<dbReference type="GO" id="GO:0019305">
    <property type="term" value="P:dTDP-rhamnose biosynthetic process"/>
    <property type="evidence" value="ECO:0007669"/>
    <property type="project" value="UniProtKB-UniRule"/>
</dbReference>
<dbReference type="STRING" id="84588.SYNW0648"/>
<comment type="function">
    <text evidence="3">Catalyzes the epimerization of the C3' and C5'positions of dTDP-6-deoxy-D-xylo-4-hexulose, forming dTDP-6-deoxy-L-lyxo-4-hexulose.</text>
</comment>
<dbReference type="Gene3D" id="2.60.120.10">
    <property type="entry name" value="Jelly Rolls"/>
    <property type="match status" value="1"/>
</dbReference>
<dbReference type="NCBIfam" id="TIGR01221">
    <property type="entry name" value="rmlC"/>
    <property type="match status" value="1"/>
</dbReference>
<dbReference type="InterPro" id="IPR011051">
    <property type="entry name" value="RmlC_Cupin_sf"/>
</dbReference>
<keyword evidence="3 4" id="KW-0413">Isomerase</keyword>
<protein>
    <recommendedName>
        <fullName evidence="3">dTDP-4-dehydrorhamnose 3,5-epimerase</fullName>
        <ecNumber evidence="3">5.1.3.13</ecNumber>
    </recommendedName>
    <alternativeName>
        <fullName evidence="3">Thymidine diphospho-4-keto-rhamnose 3,5-epimerase</fullName>
    </alternativeName>
</protein>
<feature type="active site" description="Proton acceptor" evidence="1">
    <location>
        <position position="68"/>
    </location>
</feature>
<evidence type="ECO:0000256" key="3">
    <source>
        <dbReference type="RuleBase" id="RU364069"/>
    </source>
</evidence>
<accession>Q7U8H0</accession>
<reference evidence="4 5" key="1">
    <citation type="journal article" date="2003" name="Nature">
        <title>The genome of a motile marine Synechococcus.</title>
        <authorList>
            <person name="Palenik B."/>
            <person name="Brahamsha B."/>
            <person name="Larimer F."/>
            <person name="Land M."/>
            <person name="Hauser L."/>
            <person name="Chain P."/>
            <person name="Lamerdin J."/>
            <person name="Regala W."/>
            <person name="Allen E.A."/>
            <person name="McCarren J."/>
            <person name="Paulsen I."/>
            <person name="Dufresne A."/>
            <person name="Partensky F."/>
            <person name="Webb E."/>
            <person name="Waterbury J."/>
        </authorList>
    </citation>
    <scope>NUCLEOTIDE SEQUENCE [LARGE SCALE GENOMIC DNA]</scope>
    <source>
        <strain evidence="4 5">WH8102</strain>
    </source>
</reference>
<comment type="pathway">
    <text evidence="3">Carbohydrate biosynthesis; dTDP-L-rhamnose biosynthesis.</text>
</comment>
<proteinExistence type="inferred from homology"/>
<dbReference type="CDD" id="cd00438">
    <property type="entry name" value="cupin_RmlC"/>
    <property type="match status" value="1"/>
</dbReference>
<dbReference type="EC" id="5.1.3.13" evidence="3"/>
<comment type="catalytic activity">
    <reaction evidence="3">
        <text>dTDP-4-dehydro-6-deoxy-alpha-D-glucose = dTDP-4-dehydro-beta-L-rhamnose</text>
        <dbReference type="Rhea" id="RHEA:16969"/>
        <dbReference type="ChEBI" id="CHEBI:57649"/>
        <dbReference type="ChEBI" id="CHEBI:62830"/>
        <dbReference type="EC" id="5.1.3.13"/>
    </reaction>
</comment>
<feature type="site" description="Participates in a stacking interaction with the thymidine ring of dTDP-4-oxo-6-deoxyglucose" evidence="2">
    <location>
        <position position="144"/>
    </location>
</feature>
<dbReference type="UniPathway" id="UPA00124"/>
<dbReference type="InterPro" id="IPR014710">
    <property type="entry name" value="RmlC-like_jellyroll"/>
</dbReference>
<comment type="similarity">
    <text evidence="3">Belongs to the dTDP-4-dehydrorhamnose 3,5-epimerase family.</text>
</comment>
<evidence type="ECO:0000313" key="4">
    <source>
        <dbReference type="EMBL" id="CAE07163.1"/>
    </source>
</evidence>
<evidence type="ECO:0000256" key="2">
    <source>
        <dbReference type="PIRSR" id="PIRSR600888-3"/>
    </source>
</evidence>
<dbReference type="Pfam" id="PF00908">
    <property type="entry name" value="dTDP_sugar_isom"/>
    <property type="match status" value="1"/>
</dbReference>
<dbReference type="KEGG" id="syw:SYNW0648"/>
<dbReference type="RefSeq" id="WP_011127515.1">
    <property type="nucleotide sequence ID" value="NC_005070.1"/>
</dbReference>
<dbReference type="EMBL" id="BX569690">
    <property type="protein sequence ID" value="CAE07163.1"/>
    <property type="molecule type" value="Genomic_DNA"/>
</dbReference>
<dbReference type="InterPro" id="IPR000888">
    <property type="entry name" value="RmlC-like"/>
</dbReference>
<dbReference type="PANTHER" id="PTHR21047:SF2">
    <property type="entry name" value="THYMIDINE DIPHOSPHO-4-KETO-RHAMNOSE 3,5-EPIMERASE"/>
    <property type="match status" value="1"/>
</dbReference>
<dbReference type="eggNOG" id="COG1898">
    <property type="taxonomic scope" value="Bacteria"/>
</dbReference>
<organism evidence="4 5">
    <name type="scientific">Parasynechococcus marenigrum (strain WH8102)</name>
    <dbReference type="NCBI Taxonomy" id="84588"/>
    <lineage>
        <taxon>Bacteria</taxon>
        <taxon>Bacillati</taxon>
        <taxon>Cyanobacteriota</taxon>
        <taxon>Cyanophyceae</taxon>
        <taxon>Synechococcales</taxon>
        <taxon>Prochlorococcaceae</taxon>
        <taxon>Parasynechococcus</taxon>
        <taxon>Parasynechococcus marenigrum</taxon>
    </lineage>
</organism>